<dbReference type="EMBL" id="LJCR01001040">
    <property type="protein sequence ID" value="KPV51162.1"/>
    <property type="molecule type" value="Genomic_DNA"/>
</dbReference>
<accession>A0A0P9FE29</accession>
<organism evidence="4 5">
    <name type="scientific">Kouleothrix aurantiaca</name>
    <dbReference type="NCBI Taxonomy" id="186479"/>
    <lineage>
        <taxon>Bacteria</taxon>
        <taxon>Bacillati</taxon>
        <taxon>Chloroflexota</taxon>
        <taxon>Chloroflexia</taxon>
        <taxon>Chloroflexales</taxon>
        <taxon>Roseiflexineae</taxon>
        <taxon>Roseiflexaceae</taxon>
        <taxon>Kouleothrix</taxon>
    </lineage>
</organism>
<dbReference type="AlphaFoldDB" id="A0A0P9FE29"/>
<keyword evidence="2 4" id="KW-0378">Hydrolase</keyword>
<evidence type="ECO:0000313" key="4">
    <source>
        <dbReference type="EMBL" id="KPV51162.1"/>
    </source>
</evidence>
<dbReference type="PANTHER" id="PTHR17224">
    <property type="entry name" value="PEPTIDYL-TRNA HYDROLASE"/>
    <property type="match status" value="1"/>
</dbReference>
<proteinExistence type="predicted"/>
<evidence type="ECO:0000256" key="3">
    <source>
        <dbReference type="ARBA" id="ARBA00022884"/>
    </source>
</evidence>
<dbReference type="GO" id="GO:0004045">
    <property type="term" value="F:peptidyl-tRNA hydrolase activity"/>
    <property type="evidence" value="ECO:0007669"/>
    <property type="project" value="InterPro"/>
</dbReference>
<dbReference type="Gene3D" id="3.40.50.1470">
    <property type="entry name" value="Peptidyl-tRNA hydrolase"/>
    <property type="match status" value="1"/>
</dbReference>
<dbReference type="Proteomes" id="UP000050509">
    <property type="component" value="Unassembled WGS sequence"/>
</dbReference>
<sequence length="81" mass="8960">MWIVMGLGNPGEEYVKTRHNLGFQCVSELARRNNLSFSEKIAKSRVAVGTIGGQRVALAKPFTYMNVIGQAAVGLCQWYKV</sequence>
<dbReference type="Pfam" id="PF01195">
    <property type="entry name" value="Pept_tRNA_hydro"/>
    <property type="match status" value="1"/>
</dbReference>
<dbReference type="InterPro" id="IPR001328">
    <property type="entry name" value="Pept_tRNA_hydro"/>
</dbReference>
<keyword evidence="3" id="KW-0694">RNA-binding</keyword>
<keyword evidence="1" id="KW-0820">tRNA-binding</keyword>
<evidence type="ECO:0000256" key="2">
    <source>
        <dbReference type="ARBA" id="ARBA00022801"/>
    </source>
</evidence>
<comment type="caution">
    <text evidence="4">The sequence shown here is derived from an EMBL/GenBank/DDBJ whole genome shotgun (WGS) entry which is preliminary data.</text>
</comment>
<gene>
    <name evidence="4" type="ORF">SE17_22795</name>
</gene>
<dbReference type="SUPFAM" id="SSF53178">
    <property type="entry name" value="Peptidyl-tRNA hydrolase-like"/>
    <property type="match status" value="1"/>
</dbReference>
<reference evidence="4 5" key="1">
    <citation type="submission" date="2015-09" db="EMBL/GenBank/DDBJ databases">
        <title>Draft genome sequence of Kouleothrix aurantiaca JCM 19913.</title>
        <authorList>
            <person name="Hemp J."/>
        </authorList>
    </citation>
    <scope>NUCLEOTIDE SEQUENCE [LARGE SCALE GENOMIC DNA]</scope>
    <source>
        <strain evidence="4 5">COM-B</strain>
    </source>
</reference>
<evidence type="ECO:0000256" key="1">
    <source>
        <dbReference type="ARBA" id="ARBA00022555"/>
    </source>
</evidence>
<protein>
    <submittedName>
        <fullName evidence="4">Peptidyl-tRNA hydrolase</fullName>
    </submittedName>
</protein>
<dbReference type="PANTHER" id="PTHR17224:SF1">
    <property type="entry name" value="PEPTIDYL-TRNA HYDROLASE"/>
    <property type="match status" value="1"/>
</dbReference>
<keyword evidence="5" id="KW-1185">Reference proteome</keyword>
<dbReference type="GO" id="GO:0000049">
    <property type="term" value="F:tRNA binding"/>
    <property type="evidence" value="ECO:0007669"/>
    <property type="project" value="UniProtKB-KW"/>
</dbReference>
<evidence type="ECO:0000313" key="5">
    <source>
        <dbReference type="Proteomes" id="UP000050509"/>
    </source>
</evidence>
<dbReference type="InterPro" id="IPR036416">
    <property type="entry name" value="Pept_tRNA_hydro_sf"/>
</dbReference>
<feature type="non-terminal residue" evidence="4">
    <location>
        <position position="81"/>
    </location>
</feature>
<name>A0A0P9FE29_9CHLR</name>